<dbReference type="EMBL" id="SPUM01000033">
    <property type="protein sequence ID" value="TFW33900.1"/>
    <property type="molecule type" value="Genomic_DNA"/>
</dbReference>
<protein>
    <submittedName>
        <fullName evidence="1">Uncharacterized protein</fullName>
    </submittedName>
</protein>
<name>A0A4Y9T703_9BURK</name>
<dbReference type="AlphaFoldDB" id="A0A4Y9T703"/>
<comment type="caution">
    <text evidence="1">The sequence shown here is derived from an EMBL/GenBank/DDBJ whole genome shotgun (WGS) entry which is preliminary data.</text>
</comment>
<accession>A0A4Y9T703</accession>
<organism evidence="1 2">
    <name type="scientific">Massilia horti</name>
    <dbReference type="NCBI Taxonomy" id="2562153"/>
    <lineage>
        <taxon>Bacteria</taxon>
        <taxon>Pseudomonadati</taxon>
        <taxon>Pseudomonadota</taxon>
        <taxon>Betaproteobacteria</taxon>
        <taxon>Burkholderiales</taxon>
        <taxon>Oxalobacteraceae</taxon>
        <taxon>Telluria group</taxon>
        <taxon>Massilia</taxon>
    </lineage>
</organism>
<evidence type="ECO:0000313" key="2">
    <source>
        <dbReference type="Proteomes" id="UP000297258"/>
    </source>
</evidence>
<reference evidence="1 2" key="1">
    <citation type="submission" date="2019-03" db="EMBL/GenBank/DDBJ databases">
        <title>Draft genome of Massilia hortus sp. nov., a novel bacterial species of the Oxalobacteraceae family.</title>
        <authorList>
            <person name="Peta V."/>
            <person name="Raths R."/>
            <person name="Bucking H."/>
        </authorList>
    </citation>
    <scope>NUCLEOTIDE SEQUENCE [LARGE SCALE GENOMIC DNA]</scope>
    <source>
        <strain evidence="1 2">ONC3</strain>
    </source>
</reference>
<dbReference type="Proteomes" id="UP000297258">
    <property type="component" value="Unassembled WGS sequence"/>
</dbReference>
<evidence type="ECO:0000313" key="1">
    <source>
        <dbReference type="EMBL" id="TFW33900.1"/>
    </source>
</evidence>
<dbReference type="RefSeq" id="WP_135188714.1">
    <property type="nucleotide sequence ID" value="NZ_SPUM01000033.1"/>
</dbReference>
<sequence length="179" mass="19852">MIELKLSKEREARIWFENFPRATVGGHVREYSRLIDGRVVAPIHQHCTLELFVPLGGRFNYGLLGCQIEAPAMQATTVVVDASHQRTESFTGSLAHRVELVHWGLDSEFVDSVFEGAARGIAEYGRPSGRIHFNVAAHGDVGATAKMFSRLARLVIALVVVPGSDRETVSRHLETYLLE</sequence>
<keyword evidence="2" id="KW-1185">Reference proteome</keyword>
<gene>
    <name evidence="1" type="ORF">E4O92_05305</name>
</gene>
<proteinExistence type="predicted"/>
<dbReference type="OrthoDB" id="8357880at2"/>